<dbReference type="EMBL" id="HE575319">
    <property type="protein sequence ID" value="CCC91021.1"/>
    <property type="molecule type" value="Genomic_DNA"/>
</dbReference>
<sequence>MYTNIYVIATTLAMPRRNKLSETKDARFTYFCLKNGYKHSEKSVCGGHIHSFRTYLSHTHTSSYFPSFYVSSVTFVFPPSPHTFLKVYSHWFRHTAIEEVLLLLTLKPPYLTQLTAPSQLGHVQYKV</sequence>
<proteinExistence type="predicted"/>
<dbReference type="AlphaFoldDB" id="G0UNR0"/>
<reference evidence="1" key="1">
    <citation type="journal article" date="2012" name="Proc. Natl. Acad. Sci. U.S.A.">
        <title>Antigenic diversity is generated by distinct evolutionary mechanisms in African trypanosome species.</title>
        <authorList>
            <person name="Jackson A.P."/>
            <person name="Berry A."/>
            <person name="Aslett M."/>
            <person name="Allison H.C."/>
            <person name="Burton P."/>
            <person name="Vavrova-Anderson J."/>
            <person name="Brown R."/>
            <person name="Browne H."/>
            <person name="Corton N."/>
            <person name="Hauser H."/>
            <person name="Gamble J."/>
            <person name="Gilderthorp R."/>
            <person name="Marcello L."/>
            <person name="McQuillan J."/>
            <person name="Otto T.D."/>
            <person name="Quail M.A."/>
            <person name="Sanders M.J."/>
            <person name="van Tonder A."/>
            <person name="Ginger M.L."/>
            <person name="Field M.C."/>
            <person name="Barry J.D."/>
            <person name="Hertz-Fowler C."/>
            <person name="Berriman M."/>
        </authorList>
    </citation>
    <scope>NUCLEOTIDE SEQUENCE</scope>
    <source>
        <strain evidence="1">IL3000</strain>
    </source>
</reference>
<accession>G0UNR0</accession>
<gene>
    <name evidence="1" type="ORF">TCIL3000_6_2630</name>
</gene>
<protein>
    <submittedName>
        <fullName evidence="1">Uncharacterized protein</fullName>
    </submittedName>
</protein>
<name>G0UNR0_TRYCI</name>
<evidence type="ECO:0000313" key="1">
    <source>
        <dbReference type="EMBL" id="CCC91021.1"/>
    </source>
</evidence>
<organism evidence="1">
    <name type="scientific">Trypanosoma congolense (strain IL3000)</name>
    <dbReference type="NCBI Taxonomy" id="1068625"/>
    <lineage>
        <taxon>Eukaryota</taxon>
        <taxon>Discoba</taxon>
        <taxon>Euglenozoa</taxon>
        <taxon>Kinetoplastea</taxon>
        <taxon>Metakinetoplastina</taxon>
        <taxon>Trypanosomatida</taxon>
        <taxon>Trypanosomatidae</taxon>
        <taxon>Trypanosoma</taxon>
        <taxon>Nannomonas</taxon>
    </lineage>
</organism>